<dbReference type="SUPFAM" id="SSF51338">
    <property type="entry name" value="Composite domain of metallo-dependent hydrolases"/>
    <property type="match status" value="2"/>
</dbReference>
<dbReference type="InterPro" id="IPR011059">
    <property type="entry name" value="Metal-dep_hydrolase_composite"/>
</dbReference>
<accession>A0ABS6HYG5</accession>
<reference evidence="3 4" key="1">
    <citation type="submission" date="2021-05" db="EMBL/GenBank/DDBJ databases">
        <title>Draft Genome Sequences of Clinical Respiratory Isolates of Mycobacterium goodii Recovered in Ireland.</title>
        <authorList>
            <person name="Flanagan P.R."/>
            <person name="Mok S."/>
            <person name="Roycroft E."/>
            <person name="Rogers T.R."/>
            <person name="Fitzgibbon M."/>
        </authorList>
    </citation>
    <scope>NUCLEOTIDE SEQUENCE [LARGE SCALE GENOMIC DNA]</scope>
    <source>
        <strain evidence="3 4">14IE55</strain>
    </source>
</reference>
<comment type="cofactor">
    <cofactor evidence="1">
        <name>Zn(2+)</name>
        <dbReference type="ChEBI" id="CHEBI:29105"/>
    </cofactor>
</comment>
<comment type="caution">
    <text evidence="3">The sequence shown here is derived from an EMBL/GenBank/DDBJ whole genome shotgun (WGS) entry which is preliminary data.</text>
</comment>
<dbReference type="SUPFAM" id="SSF51556">
    <property type="entry name" value="Metallo-dependent hydrolases"/>
    <property type="match status" value="1"/>
</dbReference>
<dbReference type="InterPro" id="IPR050378">
    <property type="entry name" value="Metallo-dep_Hydrolases_sf"/>
</dbReference>
<evidence type="ECO:0000259" key="2">
    <source>
        <dbReference type="Pfam" id="PF01979"/>
    </source>
</evidence>
<feature type="domain" description="Amidohydrolase-related" evidence="2">
    <location>
        <begin position="48"/>
        <end position="444"/>
    </location>
</feature>
<sequence length="471" mass="50831">MFDLVLEGGRVVTAGMDGLADIGIKDGRIAALGTGLSGPRINVEGKLILPGGLDMHVHLTEYPLPENERAGYPPGTTEIRWVDDFESGTRAAAAGGVTTVGNMSYARENEGLLEMLDRTARAASSTSFVDFVLHGVVTHPDAKTLADIASMPAQGHTSIKFFLSKGHFEHRIPDFVNVLRVAGEHGVLPMAHCEDAGICHHLSAHLTAQGKTSAEYYPASRPDYSEESAITRAIALAHAADSPLYIVHVSTLDGVLAIDRARMRGWPVFAETRPLYLYQSDDVHTRPDAAKYVGRPPVRSPRDVDGMWDAMASRVIDTYCTDHAPYLLADKLAPDLNVANAFKAGHADLDTALPQLFDATVHKRGWSVQRFVELTATNAARIFGLFPRKGTIAIGADADLVVWDPQVTKTIDSQTTQSRSDFSLYDGQTVTGWPVMTIVRGNIVFQSGKIEGAAGYGSLAHRNSASRTAAF</sequence>
<dbReference type="Proteomes" id="UP000696413">
    <property type="component" value="Unassembled WGS sequence"/>
</dbReference>
<dbReference type="InterPro" id="IPR006680">
    <property type="entry name" value="Amidohydro-rel"/>
</dbReference>
<dbReference type="Gene3D" id="2.30.40.10">
    <property type="entry name" value="Urease, subunit C, domain 1"/>
    <property type="match status" value="1"/>
</dbReference>
<protein>
    <submittedName>
        <fullName evidence="3">Amidohydrolase family protein</fullName>
    </submittedName>
</protein>
<evidence type="ECO:0000313" key="4">
    <source>
        <dbReference type="Proteomes" id="UP000696413"/>
    </source>
</evidence>
<dbReference type="InterPro" id="IPR032466">
    <property type="entry name" value="Metal_Hydrolase"/>
</dbReference>
<dbReference type="PANTHER" id="PTHR11647:SF1">
    <property type="entry name" value="COLLAPSIN RESPONSE MEDIATOR PROTEIN"/>
    <property type="match status" value="1"/>
</dbReference>
<proteinExistence type="predicted"/>
<dbReference type="Pfam" id="PF01979">
    <property type="entry name" value="Amidohydro_1"/>
    <property type="match status" value="1"/>
</dbReference>
<dbReference type="RefSeq" id="WP_214396310.1">
    <property type="nucleotide sequence ID" value="NZ_JAHBOL010000065.1"/>
</dbReference>
<keyword evidence="4" id="KW-1185">Reference proteome</keyword>
<dbReference type="Gene3D" id="3.20.20.140">
    <property type="entry name" value="Metal-dependent hydrolases"/>
    <property type="match status" value="1"/>
</dbReference>
<name>A0ABS6HYG5_MYCGD</name>
<evidence type="ECO:0000256" key="1">
    <source>
        <dbReference type="ARBA" id="ARBA00001947"/>
    </source>
</evidence>
<gene>
    <name evidence="3" type="ORF">KL859_33130</name>
</gene>
<dbReference type="EMBL" id="JAHBOM010000052">
    <property type="protein sequence ID" value="MBU8827698.1"/>
    <property type="molecule type" value="Genomic_DNA"/>
</dbReference>
<dbReference type="PANTHER" id="PTHR11647">
    <property type="entry name" value="HYDRANTOINASE/DIHYDROPYRIMIDINASE FAMILY MEMBER"/>
    <property type="match status" value="1"/>
</dbReference>
<evidence type="ECO:0000313" key="3">
    <source>
        <dbReference type="EMBL" id="MBU8827698.1"/>
    </source>
</evidence>
<organism evidence="3 4">
    <name type="scientific">Mycolicibacterium goodii</name>
    <name type="common">Mycobacterium goodii</name>
    <dbReference type="NCBI Taxonomy" id="134601"/>
    <lineage>
        <taxon>Bacteria</taxon>
        <taxon>Bacillati</taxon>
        <taxon>Actinomycetota</taxon>
        <taxon>Actinomycetes</taxon>
        <taxon>Mycobacteriales</taxon>
        <taxon>Mycobacteriaceae</taxon>
        <taxon>Mycolicibacterium</taxon>
    </lineage>
</organism>